<dbReference type="STRING" id="1245528.M3JTI1"/>
<keyword evidence="1" id="KW-0812">Transmembrane</keyword>
<keyword evidence="1" id="KW-0472">Membrane</keyword>
<accession>M3JTI1</accession>
<organism evidence="2 3">
    <name type="scientific">Candida maltosa (strain Xu316)</name>
    <name type="common">Yeast</name>
    <dbReference type="NCBI Taxonomy" id="1245528"/>
    <lineage>
        <taxon>Eukaryota</taxon>
        <taxon>Fungi</taxon>
        <taxon>Dikarya</taxon>
        <taxon>Ascomycota</taxon>
        <taxon>Saccharomycotina</taxon>
        <taxon>Pichiomycetes</taxon>
        <taxon>Debaryomycetaceae</taxon>
        <taxon>Candida/Lodderomyces clade</taxon>
        <taxon>Candida</taxon>
    </lineage>
</organism>
<name>M3JTI1_CANMX</name>
<keyword evidence="1" id="KW-1133">Transmembrane helix</keyword>
<evidence type="ECO:0000313" key="3">
    <source>
        <dbReference type="Proteomes" id="UP000011777"/>
    </source>
</evidence>
<evidence type="ECO:0000256" key="1">
    <source>
        <dbReference type="SAM" id="Phobius"/>
    </source>
</evidence>
<dbReference type="AlphaFoldDB" id="M3JTI1"/>
<sequence length="67" mass="7717">MALTKFAVTPGQALIVGGVCYGSWAIWMARNYFKNSSIRAYYVNSDKEYDRVHPMQKIQYEGNYDAK</sequence>
<comment type="caution">
    <text evidence="2">The sequence shown here is derived from an EMBL/GenBank/DDBJ whole genome shotgun (WGS) entry which is preliminary data.</text>
</comment>
<dbReference type="Proteomes" id="UP000011777">
    <property type="component" value="Unassembled WGS sequence"/>
</dbReference>
<reference evidence="2 3" key="1">
    <citation type="submission" date="2013-02" db="EMBL/GenBank/DDBJ databases">
        <title>Genome sequence of Candida maltosa Xu316, a potential industrial strain for xylitol and ethanol production.</title>
        <authorList>
            <person name="Yu J."/>
            <person name="Wang Q."/>
            <person name="Geng X."/>
            <person name="Bao W."/>
            <person name="He P."/>
            <person name="Cai J."/>
        </authorList>
    </citation>
    <scope>NUCLEOTIDE SEQUENCE [LARGE SCALE GENOMIC DNA]</scope>
    <source>
        <strain evidence="3">Xu316</strain>
    </source>
</reference>
<dbReference type="OMA" id="AMYMARN"/>
<feature type="transmembrane region" description="Helical" evidence="1">
    <location>
        <begin position="12"/>
        <end position="29"/>
    </location>
</feature>
<gene>
    <name evidence="2" type="ORF">G210_4154</name>
</gene>
<dbReference type="EMBL" id="AOGT01002399">
    <property type="protein sequence ID" value="EMG45654.1"/>
    <property type="molecule type" value="Genomic_DNA"/>
</dbReference>
<evidence type="ECO:0000313" key="2">
    <source>
        <dbReference type="EMBL" id="EMG45654.1"/>
    </source>
</evidence>
<keyword evidence="3" id="KW-1185">Reference proteome</keyword>
<proteinExistence type="predicted"/>
<protein>
    <submittedName>
        <fullName evidence="2">Uncharacterized protein</fullName>
    </submittedName>
</protein>
<dbReference type="HOGENOM" id="CLU_204779_0_0_1"/>
<dbReference type="OrthoDB" id="4011638at2759"/>